<dbReference type="Pfam" id="PF05258">
    <property type="entry name" value="DciA"/>
    <property type="match status" value="1"/>
</dbReference>
<evidence type="ECO:0000313" key="3">
    <source>
        <dbReference type="Proteomes" id="UP000004671"/>
    </source>
</evidence>
<sequence length="95" mass="11263">MKHEPKSIGAALQTALKQMEAYDNFLKLWVVQNWKKVMVKPLSEICRPIKFENETLIIEAKSEAWANELQKYKKEMIDILNRKFDQLNVKDIKIE</sequence>
<dbReference type="Proteomes" id="UP000004671">
    <property type="component" value="Chromosome"/>
</dbReference>
<keyword evidence="3" id="KW-1185">Reference proteome</keyword>
<dbReference type="EMBL" id="CM001402">
    <property type="protein sequence ID" value="EHO40579.1"/>
    <property type="molecule type" value="Genomic_DNA"/>
</dbReference>
<dbReference type="RefSeq" id="WP_006927604.1">
    <property type="nucleotide sequence ID" value="NZ_CM001402.1"/>
</dbReference>
<evidence type="ECO:0008006" key="5">
    <source>
        <dbReference type="Google" id="ProtNLM"/>
    </source>
</evidence>
<dbReference type="InterPro" id="IPR007922">
    <property type="entry name" value="DciA-like"/>
</dbReference>
<dbReference type="PaxDb" id="880073-Calab_0945"/>
<dbReference type="Proteomes" id="UP000183868">
    <property type="component" value="Chromosome"/>
</dbReference>
<accession>H1XV73</accession>
<reference evidence="2 3" key="1">
    <citation type="submission" date="2011-09" db="EMBL/GenBank/DDBJ databases">
        <title>The permanent draft genome of Caldithrix abyssi DSM 13497.</title>
        <authorList>
            <consortium name="US DOE Joint Genome Institute (JGI-PGF)"/>
            <person name="Lucas S."/>
            <person name="Han J."/>
            <person name="Lapidus A."/>
            <person name="Bruce D."/>
            <person name="Goodwin L."/>
            <person name="Pitluck S."/>
            <person name="Peters L."/>
            <person name="Kyrpides N."/>
            <person name="Mavromatis K."/>
            <person name="Ivanova N."/>
            <person name="Mikhailova N."/>
            <person name="Chertkov O."/>
            <person name="Detter J.C."/>
            <person name="Tapia R."/>
            <person name="Han C."/>
            <person name="Land M."/>
            <person name="Hauser L."/>
            <person name="Markowitz V."/>
            <person name="Cheng J.-F."/>
            <person name="Hugenholtz P."/>
            <person name="Woyke T."/>
            <person name="Wu D."/>
            <person name="Spring S."/>
            <person name="Brambilla E."/>
            <person name="Klenk H.-P."/>
            <person name="Eisen J.A."/>
        </authorList>
    </citation>
    <scope>NUCLEOTIDE SEQUENCE [LARGE SCALE GENOMIC DNA]</scope>
    <source>
        <strain evidence="2 3">DSM 13497</strain>
    </source>
</reference>
<dbReference type="KEGG" id="caby:Cabys_4"/>
<evidence type="ECO:0000313" key="4">
    <source>
        <dbReference type="Proteomes" id="UP000183868"/>
    </source>
</evidence>
<dbReference type="InParanoid" id="H1XV73"/>
<proteinExistence type="predicted"/>
<gene>
    <name evidence="1" type="ORF">Cabys_4</name>
    <name evidence="2" type="ORF">Calab_0945</name>
</gene>
<evidence type="ECO:0000313" key="1">
    <source>
        <dbReference type="EMBL" id="APF16755.1"/>
    </source>
</evidence>
<protein>
    <recommendedName>
        <fullName evidence="5">DUF721 domain-containing protein</fullName>
    </recommendedName>
</protein>
<reference evidence="1 4" key="2">
    <citation type="submission" date="2016-11" db="EMBL/GenBank/DDBJ databases">
        <title>Genomic analysis of Caldithrix abyssi and proposal of a novel bacterial phylum Caldithrichaeota.</title>
        <authorList>
            <person name="Kublanov I."/>
            <person name="Sigalova O."/>
            <person name="Gavrilov S."/>
            <person name="Lebedinsky A."/>
            <person name="Ivanova N."/>
            <person name="Daum C."/>
            <person name="Reddy T."/>
            <person name="Klenk H.P."/>
            <person name="Goker M."/>
            <person name="Reva O."/>
            <person name="Miroshnichenko M."/>
            <person name="Kyprides N."/>
            <person name="Woyke T."/>
            <person name="Gelfand M."/>
        </authorList>
    </citation>
    <scope>NUCLEOTIDE SEQUENCE [LARGE SCALE GENOMIC DNA]</scope>
    <source>
        <strain evidence="1 4">LF13</strain>
    </source>
</reference>
<dbReference type="PANTHER" id="PTHR36456:SF1">
    <property type="entry name" value="UPF0232 PROTEIN SCO3875"/>
    <property type="match status" value="1"/>
</dbReference>
<dbReference type="EMBL" id="CP018099">
    <property type="protein sequence ID" value="APF16755.1"/>
    <property type="molecule type" value="Genomic_DNA"/>
</dbReference>
<organism evidence="2 3">
    <name type="scientific">Caldithrix abyssi DSM 13497</name>
    <dbReference type="NCBI Taxonomy" id="880073"/>
    <lineage>
        <taxon>Bacteria</taxon>
        <taxon>Pseudomonadati</taxon>
        <taxon>Calditrichota</taxon>
        <taxon>Calditrichia</taxon>
        <taxon>Calditrichales</taxon>
        <taxon>Calditrichaceae</taxon>
        <taxon>Caldithrix</taxon>
    </lineage>
</organism>
<evidence type="ECO:0000313" key="2">
    <source>
        <dbReference type="EMBL" id="EHO40579.1"/>
    </source>
</evidence>
<dbReference type="AlphaFoldDB" id="H1XV73"/>
<name>H1XV73_CALAY</name>
<dbReference type="STRING" id="880073.Cabys_4"/>
<dbReference type="PANTHER" id="PTHR36456">
    <property type="entry name" value="UPF0232 PROTEIN SCO3875"/>
    <property type="match status" value="1"/>
</dbReference>
<dbReference type="HOGENOM" id="CLU_2367541_0_0_0"/>